<organism evidence="2 3">
    <name type="scientific">Austropuccinia psidii MF-1</name>
    <dbReference type="NCBI Taxonomy" id="1389203"/>
    <lineage>
        <taxon>Eukaryota</taxon>
        <taxon>Fungi</taxon>
        <taxon>Dikarya</taxon>
        <taxon>Basidiomycota</taxon>
        <taxon>Pucciniomycotina</taxon>
        <taxon>Pucciniomycetes</taxon>
        <taxon>Pucciniales</taxon>
        <taxon>Sphaerophragmiaceae</taxon>
        <taxon>Austropuccinia</taxon>
    </lineage>
</organism>
<evidence type="ECO:0000313" key="2">
    <source>
        <dbReference type="EMBL" id="MBW0540812.1"/>
    </source>
</evidence>
<sequence length="80" mass="9224">MIYSSNTNSSRSLRINRRPYWLSGEKASLFAPRPEAYYLHLLGLGFIIRVCALGLRHNTYYHLPLELTKEPVLVVTSEND</sequence>
<name>A0A9Q3FP22_9BASI</name>
<dbReference type="AlphaFoldDB" id="A0A9Q3FP22"/>
<dbReference type="EMBL" id="AVOT02045463">
    <property type="protein sequence ID" value="MBW0540812.1"/>
    <property type="molecule type" value="Genomic_DNA"/>
</dbReference>
<accession>A0A9Q3FP22</accession>
<gene>
    <name evidence="2" type="ORF">O181_080527</name>
</gene>
<dbReference type="Proteomes" id="UP000765509">
    <property type="component" value="Unassembled WGS sequence"/>
</dbReference>
<evidence type="ECO:0000313" key="3">
    <source>
        <dbReference type="Proteomes" id="UP000765509"/>
    </source>
</evidence>
<evidence type="ECO:0000256" key="1">
    <source>
        <dbReference type="SAM" id="Phobius"/>
    </source>
</evidence>
<proteinExistence type="predicted"/>
<keyword evidence="1" id="KW-0812">Transmembrane</keyword>
<feature type="transmembrane region" description="Helical" evidence="1">
    <location>
        <begin position="37"/>
        <end position="55"/>
    </location>
</feature>
<reference evidence="2" key="1">
    <citation type="submission" date="2021-03" db="EMBL/GenBank/DDBJ databases">
        <title>Draft genome sequence of rust myrtle Austropuccinia psidii MF-1, a brazilian biotype.</title>
        <authorList>
            <person name="Quecine M.C."/>
            <person name="Pachon D.M.R."/>
            <person name="Bonatelli M.L."/>
            <person name="Correr F.H."/>
            <person name="Franceschini L.M."/>
            <person name="Leite T.F."/>
            <person name="Margarido G.R.A."/>
            <person name="Almeida C.A."/>
            <person name="Ferrarezi J.A."/>
            <person name="Labate C.A."/>
        </authorList>
    </citation>
    <scope>NUCLEOTIDE SEQUENCE</scope>
    <source>
        <strain evidence="2">MF-1</strain>
    </source>
</reference>
<protein>
    <submittedName>
        <fullName evidence="2">Uncharacterized protein</fullName>
    </submittedName>
</protein>
<comment type="caution">
    <text evidence="2">The sequence shown here is derived from an EMBL/GenBank/DDBJ whole genome shotgun (WGS) entry which is preliminary data.</text>
</comment>
<keyword evidence="3" id="KW-1185">Reference proteome</keyword>
<keyword evidence="1" id="KW-0472">Membrane</keyword>
<keyword evidence="1" id="KW-1133">Transmembrane helix</keyword>